<protein>
    <submittedName>
        <fullName evidence="5">RND transporter</fullName>
    </submittedName>
</protein>
<evidence type="ECO:0000313" key="6">
    <source>
        <dbReference type="Proteomes" id="UP000237351"/>
    </source>
</evidence>
<feature type="domain" description="CusB-like beta-barrel" evidence="4">
    <location>
        <begin position="198"/>
        <end position="270"/>
    </location>
</feature>
<dbReference type="Gene3D" id="2.40.50.100">
    <property type="match status" value="1"/>
</dbReference>
<dbReference type="KEGG" id="naf:GQ61_00815"/>
<dbReference type="PANTHER" id="PTHR30469:SF11">
    <property type="entry name" value="BLL4320 PROTEIN"/>
    <property type="match status" value="1"/>
</dbReference>
<name>A0A1W6N2U9_9PROT</name>
<sequence>MIIMLVGVAILFGGIFGYHVFTAMMFKKFMSAGGYPPETVAVQKTKLEPWQPKISTVGTLKSRNGVDVTTEITGLVKKIHFESGAQVKRDDLLVELNADSDIAQLQSLEATAALAKATYERDKAQYAINGISKAALEASEADLKSKEAQVKQQAAVVAKKNIRAPFSGKLGISAINDGQYMNPGDKIVSLQTLDPILIDFHVPQKFVSEVRVGQKITVTLDSYPDQKFQGKITSMDPIVNLSTRNLRLEATISNRDGKLIPGMFGNVEIQIGAAKNNLTIPQTAIAYNPYGDVVYVVKVDEKSEKGHEIMTAHPVFVTVGETRGDQVAILKGLEENMMIVISGSHKLKNGSRVVIDNTVLPSNEAAPTPPDDIE</sequence>
<dbReference type="GO" id="GO:0015562">
    <property type="term" value="F:efflux transmembrane transporter activity"/>
    <property type="evidence" value="ECO:0007669"/>
    <property type="project" value="TreeGrafter"/>
</dbReference>
<dbReference type="EMBL" id="CP008743">
    <property type="protein sequence ID" value="ARN84119.1"/>
    <property type="molecule type" value="Genomic_DNA"/>
</dbReference>
<evidence type="ECO:0000313" key="5">
    <source>
        <dbReference type="EMBL" id="ARN84119.1"/>
    </source>
</evidence>
<dbReference type="Pfam" id="PF25917">
    <property type="entry name" value="BSH_RND"/>
    <property type="match status" value="1"/>
</dbReference>
<dbReference type="Proteomes" id="UP000237351">
    <property type="component" value="Chromosome"/>
</dbReference>
<evidence type="ECO:0000259" key="3">
    <source>
        <dbReference type="Pfam" id="PF25917"/>
    </source>
</evidence>
<accession>A0A1W6N2U9</accession>
<evidence type="ECO:0000259" key="4">
    <source>
        <dbReference type="Pfam" id="PF25954"/>
    </source>
</evidence>
<dbReference type="InterPro" id="IPR006143">
    <property type="entry name" value="RND_pump_MFP"/>
</dbReference>
<dbReference type="FunFam" id="2.40.30.170:FF:000010">
    <property type="entry name" value="Efflux RND transporter periplasmic adaptor subunit"/>
    <property type="match status" value="1"/>
</dbReference>
<keyword evidence="6" id="KW-1185">Reference proteome</keyword>
<dbReference type="PANTHER" id="PTHR30469">
    <property type="entry name" value="MULTIDRUG RESISTANCE PROTEIN MDTA"/>
    <property type="match status" value="1"/>
</dbReference>
<dbReference type="GO" id="GO:1990281">
    <property type="term" value="C:efflux pump complex"/>
    <property type="evidence" value="ECO:0007669"/>
    <property type="project" value="TreeGrafter"/>
</dbReference>
<feature type="coiled-coil region" evidence="2">
    <location>
        <begin position="105"/>
        <end position="156"/>
    </location>
</feature>
<dbReference type="OrthoDB" id="9806939at2"/>
<evidence type="ECO:0000256" key="2">
    <source>
        <dbReference type="SAM" id="Coils"/>
    </source>
</evidence>
<evidence type="ECO:0000256" key="1">
    <source>
        <dbReference type="ARBA" id="ARBA00009477"/>
    </source>
</evidence>
<dbReference type="InterPro" id="IPR058625">
    <property type="entry name" value="MdtA-like_BSH"/>
</dbReference>
<dbReference type="SUPFAM" id="SSF111369">
    <property type="entry name" value="HlyD-like secretion proteins"/>
    <property type="match status" value="1"/>
</dbReference>
<keyword evidence="2" id="KW-0175">Coiled coil</keyword>
<dbReference type="InterPro" id="IPR058792">
    <property type="entry name" value="Beta-barrel_RND_2"/>
</dbReference>
<dbReference type="STRING" id="1414854.GQ61_00815"/>
<proteinExistence type="inferred from homology"/>
<comment type="similarity">
    <text evidence="1">Belongs to the membrane fusion protein (MFP) (TC 8.A.1) family.</text>
</comment>
<dbReference type="AlphaFoldDB" id="A0A1W6N2U9"/>
<dbReference type="Pfam" id="PF25954">
    <property type="entry name" value="Beta-barrel_RND_2"/>
    <property type="match status" value="1"/>
</dbReference>
<dbReference type="Gene3D" id="1.10.287.470">
    <property type="entry name" value="Helix hairpin bin"/>
    <property type="match status" value="1"/>
</dbReference>
<organism evidence="5 6">
    <name type="scientific">Candidatus Nucleicultrix amoebiphila FS5</name>
    <dbReference type="NCBI Taxonomy" id="1414854"/>
    <lineage>
        <taxon>Bacteria</taxon>
        <taxon>Pseudomonadati</taxon>
        <taxon>Pseudomonadota</taxon>
        <taxon>Alphaproteobacteria</taxon>
        <taxon>Holosporales</taxon>
        <taxon>Candidatus Nucleicultricaceae</taxon>
        <taxon>Candidatus Nucleicultrix</taxon>
    </lineage>
</organism>
<reference evidence="5 6" key="1">
    <citation type="submission" date="2014-06" db="EMBL/GenBank/DDBJ databases">
        <title>The genome of the endonuclear symbiont Nucleicultrix amoebiphila.</title>
        <authorList>
            <person name="Schulz F."/>
            <person name="Horn M."/>
        </authorList>
    </citation>
    <scope>NUCLEOTIDE SEQUENCE [LARGE SCALE GENOMIC DNA]</scope>
    <source>
        <strain evidence="5 6">FS5</strain>
    </source>
</reference>
<dbReference type="Gene3D" id="2.40.30.170">
    <property type="match status" value="1"/>
</dbReference>
<gene>
    <name evidence="5" type="ORF">GQ61_00815</name>
</gene>
<feature type="domain" description="Multidrug resistance protein MdtA-like barrel-sandwich hybrid" evidence="3">
    <location>
        <begin position="65"/>
        <end position="186"/>
    </location>
</feature>
<dbReference type="Gene3D" id="2.40.420.20">
    <property type="match status" value="1"/>
</dbReference>
<dbReference type="NCBIfam" id="TIGR01730">
    <property type="entry name" value="RND_mfp"/>
    <property type="match status" value="1"/>
</dbReference>